<evidence type="ECO:0000313" key="2">
    <source>
        <dbReference type="Proteomes" id="UP000254545"/>
    </source>
</evidence>
<comment type="caution">
    <text evidence="1">The sequence shown here is derived from an EMBL/GenBank/DDBJ whole genome shotgun (WGS) entry which is preliminary data.</text>
</comment>
<organism evidence="1 2">
    <name type="scientific">Klebsiella variicola</name>
    <dbReference type="NCBI Taxonomy" id="244366"/>
    <lineage>
        <taxon>Bacteria</taxon>
        <taxon>Pseudomonadati</taxon>
        <taxon>Pseudomonadota</taxon>
        <taxon>Gammaproteobacteria</taxon>
        <taxon>Enterobacterales</taxon>
        <taxon>Enterobacteriaceae</taxon>
        <taxon>Klebsiella/Raoultella group</taxon>
        <taxon>Klebsiella</taxon>
        <taxon>Klebsiella pneumoniae complex</taxon>
    </lineage>
</organism>
<accession>A0A7H4ME01</accession>
<dbReference type="AlphaFoldDB" id="A0A7H4ME01"/>
<reference evidence="1 2" key="1">
    <citation type="submission" date="2018-06" db="EMBL/GenBank/DDBJ databases">
        <authorList>
            <consortium name="Pathogen Informatics"/>
            <person name="Doyle S."/>
        </authorList>
    </citation>
    <scope>NUCLEOTIDE SEQUENCE [LARGE SCALE GENOMIC DNA]</scope>
    <source>
        <strain evidence="1 2">NCTC9177</strain>
    </source>
</reference>
<dbReference type="Proteomes" id="UP000254545">
    <property type="component" value="Unassembled WGS sequence"/>
</dbReference>
<protein>
    <submittedName>
        <fullName evidence="1">Capsular polysaccharide synthesis enzyme CpsB</fullName>
    </submittedName>
</protein>
<name>A0A7H4ME01_KLEVA</name>
<evidence type="ECO:0000313" key="1">
    <source>
        <dbReference type="EMBL" id="STS88551.1"/>
    </source>
</evidence>
<sequence>MRSKGMALTVLLYIPWVHADLQGKPHTGIAGIDFESQLGYDIGYNDNVTWQRYDQKKIGSSYQSIKPIVKAIGERYEDRYLLMYSGDYRNYANDSADNRNNHFFHVQW</sequence>
<gene>
    <name evidence="1" type="ORF">NCTC9177_02406</name>
</gene>
<dbReference type="EMBL" id="UGKR01000003">
    <property type="protein sequence ID" value="STS88551.1"/>
    <property type="molecule type" value="Genomic_DNA"/>
</dbReference>
<proteinExistence type="predicted"/>